<evidence type="ECO:0000313" key="3">
    <source>
        <dbReference type="EMBL" id="CAB5043219.1"/>
    </source>
</evidence>
<dbReference type="PANTHER" id="PTHR12526">
    <property type="entry name" value="GLYCOSYLTRANSFERASE"/>
    <property type="match status" value="1"/>
</dbReference>
<evidence type="ECO:0000259" key="2">
    <source>
        <dbReference type="Pfam" id="PF13579"/>
    </source>
</evidence>
<name>A0A6J7SPA3_9ZZZZ</name>
<organism evidence="3">
    <name type="scientific">freshwater metagenome</name>
    <dbReference type="NCBI Taxonomy" id="449393"/>
    <lineage>
        <taxon>unclassified sequences</taxon>
        <taxon>metagenomes</taxon>
        <taxon>ecological metagenomes</taxon>
    </lineage>
</organism>
<dbReference type="AlphaFoldDB" id="A0A6J7SPA3"/>
<proteinExistence type="predicted"/>
<dbReference type="InterPro" id="IPR028098">
    <property type="entry name" value="Glyco_trans_4-like_N"/>
</dbReference>
<protein>
    <submittedName>
        <fullName evidence="3">Unannotated protein</fullName>
    </submittedName>
</protein>
<dbReference type="Pfam" id="PF13579">
    <property type="entry name" value="Glyco_trans_4_4"/>
    <property type="match status" value="1"/>
</dbReference>
<dbReference type="SUPFAM" id="SSF53756">
    <property type="entry name" value="UDP-Glycosyltransferase/glycogen phosphorylase"/>
    <property type="match status" value="1"/>
</dbReference>
<dbReference type="Gene3D" id="3.40.50.2000">
    <property type="entry name" value="Glycogen Phosphorylase B"/>
    <property type="match status" value="2"/>
</dbReference>
<evidence type="ECO:0000259" key="1">
    <source>
        <dbReference type="Pfam" id="PF00534"/>
    </source>
</evidence>
<gene>
    <name evidence="3" type="ORF">UFOPK4237_01726</name>
</gene>
<dbReference type="GO" id="GO:0016757">
    <property type="term" value="F:glycosyltransferase activity"/>
    <property type="evidence" value="ECO:0007669"/>
    <property type="project" value="InterPro"/>
</dbReference>
<dbReference type="EMBL" id="CAFBPZ010000183">
    <property type="protein sequence ID" value="CAB5043219.1"/>
    <property type="molecule type" value="Genomic_DNA"/>
</dbReference>
<dbReference type="Pfam" id="PF00534">
    <property type="entry name" value="Glycos_transf_1"/>
    <property type="match status" value="1"/>
</dbReference>
<feature type="domain" description="Glycosyltransferase subfamily 4-like N-terminal" evidence="2">
    <location>
        <begin position="16"/>
        <end position="181"/>
    </location>
</feature>
<dbReference type="PANTHER" id="PTHR12526:SF630">
    <property type="entry name" value="GLYCOSYLTRANSFERASE"/>
    <property type="match status" value="1"/>
</dbReference>
<sequence>MGKIRVLRIIARMNVGGPAVEISGLMRHLDSGRFEQRLVTGWCDSHEEDYLTTQASDISVTRLQGLGRAVRPTDDVQAFRQIIGQIREYRPHIIHTHTAKAGALGRSAALFAKGNPLVIHTYHGHILNGYFSKPKTQAIVQVERTLATRTDRFITVGAQVRDELLAARIGAFDKYAVIPPGLEVQPFPSRQAAREELGLSEHDQVVCVVGRVTAIKRPDRVAEVARILAPRFPRLVFIVAGAGDLEAELQATIERERLPIKMLGWRDDVETIFAASDVALLTSDNEGTPLSLIQAALAGIPSVATNVGAVSEVVIDQETGLLASTEAADISAKLETLLSDDAERSRLGNSGRVRAQRLYTVQRFANDHASLYEDALRSKLQA</sequence>
<dbReference type="InterPro" id="IPR001296">
    <property type="entry name" value="Glyco_trans_1"/>
</dbReference>
<feature type="domain" description="Glycosyl transferase family 1" evidence="1">
    <location>
        <begin position="190"/>
        <end position="352"/>
    </location>
</feature>
<accession>A0A6J7SPA3</accession>
<reference evidence="3" key="1">
    <citation type="submission" date="2020-05" db="EMBL/GenBank/DDBJ databases">
        <authorList>
            <person name="Chiriac C."/>
            <person name="Salcher M."/>
            <person name="Ghai R."/>
            <person name="Kavagutti S V."/>
        </authorList>
    </citation>
    <scope>NUCLEOTIDE SEQUENCE</scope>
</reference>